<name>A0A8J7I4Q3_9NOST</name>
<protein>
    <submittedName>
        <fullName evidence="1">Uncharacterized protein</fullName>
    </submittedName>
</protein>
<comment type="caution">
    <text evidence="1">The sequence shown here is derived from an EMBL/GenBank/DDBJ whole genome shotgun (WGS) entry which is preliminary data.</text>
</comment>
<dbReference type="Proteomes" id="UP000662314">
    <property type="component" value="Unassembled WGS sequence"/>
</dbReference>
<dbReference type="RefSeq" id="WP_214434608.1">
    <property type="nucleotide sequence ID" value="NZ_CAWPUQ010000136.1"/>
</dbReference>
<keyword evidence="2" id="KW-1185">Reference proteome</keyword>
<evidence type="ECO:0000313" key="1">
    <source>
        <dbReference type="EMBL" id="MBH8575850.1"/>
    </source>
</evidence>
<sequence>MSIQRSNIETALYSKLPKDILIVLLNEYQNIKQNFFLKKFRPTELNAARFSECILRLIEFLDTGSFTPFGKQLDTQKIINRVTSNTNLPESIRFFIPQLTRVLLDIRNKRNVAHVGGEVDPNYSDSLFVTHSADWILIELIRNYHTNSIDEARKIVASINETKIPLITEIDGFIRIQNTKLNSEEKTLVILYYKQPDKIIDSDLTKWIKYTNISRYRTQILKALDDKALIHYENRFCVILPKGIVWIEKNINLELIV</sequence>
<dbReference type="AlphaFoldDB" id="A0A8J7I4Q3"/>
<proteinExistence type="predicted"/>
<gene>
    <name evidence="1" type="ORF">I8752_23185</name>
</gene>
<accession>A0A8J7I4Q3</accession>
<reference evidence="1 2" key="1">
    <citation type="journal article" date="2021" name="Int. J. Syst. Evol. Microbiol.">
        <title>Amazonocrinis nigriterrae gen. nov., sp. nov., Atlanticothrix silvestris gen. nov., sp. nov. and Dendronalium phyllosphericum gen. nov., sp. nov., nostocacean cyanobacteria from Brazilian environments.</title>
        <authorList>
            <person name="Alvarenga D.O."/>
            <person name="Andreote A.P.D."/>
            <person name="Branco L.H.Z."/>
            <person name="Delbaje E."/>
            <person name="Cruz R.B."/>
            <person name="Varani A.M."/>
            <person name="Fiore M.F."/>
        </authorList>
    </citation>
    <scope>NUCLEOTIDE SEQUENCE [LARGE SCALE GENOMIC DNA]</scope>
    <source>
        <strain evidence="1 2">CENA369</strain>
    </source>
</reference>
<dbReference type="EMBL" id="JAECZA010000211">
    <property type="protein sequence ID" value="MBH8575850.1"/>
    <property type="molecule type" value="Genomic_DNA"/>
</dbReference>
<organism evidence="1 2">
    <name type="scientific">Dendronalium phyllosphericum CENA369</name>
    <dbReference type="NCBI Taxonomy" id="1725256"/>
    <lineage>
        <taxon>Bacteria</taxon>
        <taxon>Bacillati</taxon>
        <taxon>Cyanobacteriota</taxon>
        <taxon>Cyanophyceae</taxon>
        <taxon>Nostocales</taxon>
        <taxon>Nostocaceae</taxon>
        <taxon>Dendronalium</taxon>
        <taxon>Dendronalium phyllosphericum</taxon>
    </lineage>
</organism>
<evidence type="ECO:0000313" key="2">
    <source>
        <dbReference type="Proteomes" id="UP000662314"/>
    </source>
</evidence>